<dbReference type="Gene3D" id="3.40.605.10">
    <property type="entry name" value="Aldehyde Dehydrogenase, Chain A, domain 1"/>
    <property type="match status" value="1"/>
</dbReference>
<dbReference type="PROSITE" id="PS00687">
    <property type="entry name" value="ALDEHYDE_DEHYDR_GLU"/>
    <property type="match status" value="1"/>
</dbReference>
<dbReference type="AlphaFoldDB" id="A0A076ES39"/>
<dbReference type="InterPro" id="IPR015590">
    <property type="entry name" value="Aldehyde_DH_dom"/>
</dbReference>
<sequence>MTRDHDHDHHFINGRRERAHSPHRIPVINPATEEQFASIADGDASDVDAAVTAATEAGEKWAARTPAERAGYLRSLADAFEARSDEMSALVTRQNGTPISISRAMQSQVPVAYRYFASLADDLETETLVETASGDAMLRRDPVGVVGAITPWNGPQPLIAWKLGPALAAGCTAVIKPAPETSLDALVFAEILDAAGIPEGVVNIVTGGRETGAALVSHPGVHKVAFTGSTVAGKAIAAECGKQLKHVTLELGGKSAGILLDDVDLDAFRPLTMSACAPNTGQTCRALTRVLAPSSRYDEIVEMLGATLSAIPQGDPTDPANFFGPLVNATQRDRVESYIELGRSEGAEVVIGGGRPAKLDRGYYVEPTIFRNVTNDMRVAREEIFGPVLVVMPYDTIDEAIAIANDSDYGLGGGVFSPDRDRATEVARRIVTGSVGVNTSTLPIETPFGGLKNSGIGRELGPQSLDAYLEYKTIFRSR</sequence>
<dbReference type="InterPro" id="IPR029510">
    <property type="entry name" value="Ald_DH_CS_GLU"/>
</dbReference>
<name>A0A076ES39_RHOOP</name>
<dbReference type="GO" id="GO:0016620">
    <property type="term" value="F:oxidoreductase activity, acting on the aldehyde or oxo group of donors, NAD or NADP as acceptor"/>
    <property type="evidence" value="ECO:0007669"/>
    <property type="project" value="InterPro"/>
</dbReference>
<dbReference type="SUPFAM" id="SSF53720">
    <property type="entry name" value="ALDH-like"/>
    <property type="match status" value="1"/>
</dbReference>
<accession>A0A076ES39</accession>
<evidence type="ECO:0000313" key="8">
    <source>
        <dbReference type="Proteomes" id="UP000028488"/>
    </source>
</evidence>
<evidence type="ECO:0000313" key="7">
    <source>
        <dbReference type="EMBL" id="AII08057.1"/>
    </source>
</evidence>
<feature type="compositionally biased region" description="Basic and acidic residues" evidence="5">
    <location>
        <begin position="1"/>
        <end position="20"/>
    </location>
</feature>
<evidence type="ECO:0000256" key="1">
    <source>
        <dbReference type="ARBA" id="ARBA00009986"/>
    </source>
</evidence>
<dbReference type="InterPro" id="IPR016161">
    <property type="entry name" value="Ald_DH/histidinol_DH"/>
</dbReference>
<dbReference type="InterPro" id="IPR016162">
    <property type="entry name" value="Ald_DH_N"/>
</dbReference>
<keyword evidence="2 4" id="KW-0560">Oxidoreductase</keyword>
<dbReference type="FunFam" id="3.40.309.10:FF:000012">
    <property type="entry name" value="Betaine aldehyde dehydrogenase"/>
    <property type="match status" value="1"/>
</dbReference>
<feature type="region of interest" description="Disordered" evidence="5">
    <location>
        <begin position="1"/>
        <end position="22"/>
    </location>
</feature>
<proteinExistence type="inferred from homology"/>
<reference evidence="7 8" key="1">
    <citation type="submission" date="2014-07" db="EMBL/GenBank/DDBJ databases">
        <title>Genome Sequence of Rhodococcus opacus Strain R7, a Biodegrader of Mono- and Polycyclic Aromatic Hydrocarbons.</title>
        <authorList>
            <person name="Di Gennaro P."/>
            <person name="Zampolli J."/>
            <person name="Presti I."/>
            <person name="Cappelletti M."/>
            <person name="D'Ursi P."/>
            <person name="Orro A."/>
            <person name="Mezzelani A."/>
            <person name="Milanesi L."/>
        </authorList>
    </citation>
    <scope>NUCLEOTIDE SEQUENCE [LARGE SCALE GENOMIC DNA]</scope>
    <source>
        <strain evidence="7 8">R7</strain>
    </source>
</reference>
<gene>
    <name evidence="7" type="ORF">EP51_26890</name>
</gene>
<dbReference type="RefSeq" id="WP_128640912.1">
    <property type="nucleotide sequence ID" value="NZ_CP008947.1"/>
</dbReference>
<dbReference type="Pfam" id="PF00171">
    <property type="entry name" value="Aldedh"/>
    <property type="match status" value="1"/>
</dbReference>
<evidence type="ECO:0000256" key="5">
    <source>
        <dbReference type="SAM" id="MobiDB-lite"/>
    </source>
</evidence>
<comment type="similarity">
    <text evidence="1 4">Belongs to the aldehyde dehydrogenase family.</text>
</comment>
<organism evidence="7 8">
    <name type="scientific">Rhodococcus opacus</name>
    <name type="common">Nocardia opaca</name>
    <dbReference type="NCBI Taxonomy" id="37919"/>
    <lineage>
        <taxon>Bacteria</taxon>
        <taxon>Bacillati</taxon>
        <taxon>Actinomycetota</taxon>
        <taxon>Actinomycetes</taxon>
        <taxon>Mycobacteriales</taxon>
        <taxon>Nocardiaceae</taxon>
        <taxon>Rhodococcus</taxon>
    </lineage>
</organism>
<dbReference type="eggNOG" id="COG1012">
    <property type="taxonomic scope" value="Bacteria"/>
</dbReference>
<dbReference type="InterPro" id="IPR016163">
    <property type="entry name" value="Ald_DH_C"/>
</dbReference>
<evidence type="ECO:0000256" key="4">
    <source>
        <dbReference type="RuleBase" id="RU003345"/>
    </source>
</evidence>
<dbReference type="CDD" id="cd07139">
    <property type="entry name" value="ALDH_AldA-Rv0768"/>
    <property type="match status" value="1"/>
</dbReference>
<feature type="domain" description="Aldehyde dehydrogenase" evidence="6">
    <location>
        <begin position="21"/>
        <end position="474"/>
    </location>
</feature>
<evidence type="ECO:0000256" key="3">
    <source>
        <dbReference type="PROSITE-ProRule" id="PRU10007"/>
    </source>
</evidence>
<evidence type="ECO:0000256" key="2">
    <source>
        <dbReference type="ARBA" id="ARBA00023002"/>
    </source>
</evidence>
<protein>
    <submittedName>
        <fullName evidence="7">Aldehyde dehydrogenase</fullName>
    </submittedName>
</protein>
<dbReference type="FunFam" id="3.40.605.10:FF:000007">
    <property type="entry name" value="NAD/NADP-dependent betaine aldehyde dehydrogenase"/>
    <property type="match status" value="1"/>
</dbReference>
<dbReference type="Proteomes" id="UP000028488">
    <property type="component" value="Chromosome"/>
</dbReference>
<dbReference type="EMBL" id="CP008947">
    <property type="protein sequence ID" value="AII08057.1"/>
    <property type="molecule type" value="Genomic_DNA"/>
</dbReference>
<evidence type="ECO:0000259" key="6">
    <source>
        <dbReference type="Pfam" id="PF00171"/>
    </source>
</evidence>
<feature type="active site" evidence="3">
    <location>
        <position position="250"/>
    </location>
</feature>
<dbReference type="PANTHER" id="PTHR42804">
    <property type="entry name" value="ALDEHYDE DEHYDROGENASE"/>
    <property type="match status" value="1"/>
</dbReference>
<dbReference type="Gene3D" id="3.40.309.10">
    <property type="entry name" value="Aldehyde Dehydrogenase, Chain A, domain 2"/>
    <property type="match status" value="1"/>
</dbReference>
<dbReference type="PANTHER" id="PTHR42804:SF1">
    <property type="entry name" value="ALDEHYDE DEHYDROGENASE-RELATED"/>
    <property type="match status" value="1"/>
</dbReference>